<protein>
    <recommendedName>
        <fullName evidence="3">histidine kinase</fullName>
        <ecNumber evidence="3">2.7.13.3</ecNumber>
    </recommendedName>
</protein>
<evidence type="ECO:0000313" key="12">
    <source>
        <dbReference type="Proteomes" id="UP000466535"/>
    </source>
</evidence>
<evidence type="ECO:0000256" key="3">
    <source>
        <dbReference type="ARBA" id="ARBA00012438"/>
    </source>
</evidence>
<evidence type="ECO:0000256" key="8">
    <source>
        <dbReference type="ARBA" id="ARBA00023224"/>
    </source>
</evidence>
<keyword evidence="6" id="KW-0418">Kinase</keyword>
<dbReference type="CDD" id="cd06225">
    <property type="entry name" value="HAMP"/>
    <property type="match status" value="1"/>
</dbReference>
<dbReference type="PANTHER" id="PTHR45528:SF9">
    <property type="entry name" value="SENSOR HISTIDINE KINASE YBDK"/>
    <property type="match status" value="1"/>
</dbReference>
<reference evidence="11 12" key="1">
    <citation type="submission" date="2019-12" db="EMBL/GenBank/DDBJ databases">
        <title>Isolation and characterization of three novel carbon monoxide-oxidizing members of Halobacteria from salione crusts and soils.</title>
        <authorList>
            <person name="Myers M.R."/>
            <person name="King G.M."/>
        </authorList>
    </citation>
    <scope>NUCLEOTIDE SEQUENCE [LARGE SCALE GENOMIC DNA]</scope>
    <source>
        <strain evidence="11 12">WSH3</strain>
    </source>
</reference>
<dbReference type="RefSeq" id="WP_159762595.1">
    <property type="nucleotide sequence ID" value="NZ_WUUT01000001.1"/>
</dbReference>
<comment type="caution">
    <text evidence="11">The sequence shown here is derived from an EMBL/GenBank/DDBJ whole genome shotgun (WGS) entry which is preliminary data.</text>
</comment>
<dbReference type="AlphaFoldDB" id="A0A6B0SXL2"/>
<evidence type="ECO:0000256" key="1">
    <source>
        <dbReference type="ARBA" id="ARBA00000085"/>
    </source>
</evidence>
<dbReference type="Proteomes" id="UP000466535">
    <property type="component" value="Unassembled WGS sequence"/>
</dbReference>
<comment type="subcellular location">
    <subcellularLocation>
        <location evidence="2">Membrane</location>
        <topology evidence="2">Multi-pass membrane protein</topology>
    </subcellularLocation>
</comment>
<dbReference type="InterPro" id="IPR003660">
    <property type="entry name" value="HAMP_dom"/>
</dbReference>
<dbReference type="EMBL" id="WUUT01000001">
    <property type="protein sequence ID" value="MXR50468.1"/>
    <property type="molecule type" value="Genomic_DNA"/>
</dbReference>
<dbReference type="EC" id="2.7.13.3" evidence="3"/>
<feature type="transmembrane region" description="Helical" evidence="9">
    <location>
        <begin position="52"/>
        <end position="72"/>
    </location>
</feature>
<evidence type="ECO:0000256" key="9">
    <source>
        <dbReference type="SAM" id="Phobius"/>
    </source>
</evidence>
<keyword evidence="8" id="KW-0807">Transducer</keyword>
<evidence type="ECO:0000256" key="6">
    <source>
        <dbReference type="ARBA" id="ARBA00022777"/>
    </source>
</evidence>
<dbReference type="GO" id="GO:0016020">
    <property type="term" value="C:membrane"/>
    <property type="evidence" value="ECO:0007669"/>
    <property type="project" value="UniProtKB-SubCell"/>
</dbReference>
<gene>
    <name evidence="11" type="ORF">GRX03_02455</name>
</gene>
<dbReference type="GO" id="GO:0004673">
    <property type="term" value="F:protein histidine kinase activity"/>
    <property type="evidence" value="ECO:0007669"/>
    <property type="project" value="UniProtKB-EC"/>
</dbReference>
<accession>A0A6B0SXL2</accession>
<dbReference type="PROSITE" id="PS50885">
    <property type="entry name" value="HAMP"/>
    <property type="match status" value="1"/>
</dbReference>
<evidence type="ECO:0000256" key="5">
    <source>
        <dbReference type="ARBA" id="ARBA00022679"/>
    </source>
</evidence>
<comment type="catalytic activity">
    <reaction evidence="1">
        <text>ATP + protein L-histidine = ADP + protein N-phospho-L-histidine.</text>
        <dbReference type="EC" id="2.7.13.3"/>
    </reaction>
</comment>
<keyword evidence="5" id="KW-0808">Transferase</keyword>
<evidence type="ECO:0000256" key="7">
    <source>
        <dbReference type="ARBA" id="ARBA00023136"/>
    </source>
</evidence>
<organism evidence="11 12">
    <name type="scientific">Halovenus carboxidivorans</name>
    <dbReference type="NCBI Taxonomy" id="2692199"/>
    <lineage>
        <taxon>Archaea</taxon>
        <taxon>Methanobacteriati</taxon>
        <taxon>Methanobacteriota</taxon>
        <taxon>Stenosarchaea group</taxon>
        <taxon>Halobacteria</taxon>
        <taxon>Halobacteriales</taxon>
        <taxon>Haloarculaceae</taxon>
        <taxon>Halovenus</taxon>
    </lineage>
</organism>
<evidence type="ECO:0000313" key="11">
    <source>
        <dbReference type="EMBL" id="MXR50468.1"/>
    </source>
</evidence>
<name>A0A6B0SXL2_9EURY</name>
<keyword evidence="9" id="KW-0812">Transmembrane</keyword>
<keyword evidence="12" id="KW-1185">Reference proteome</keyword>
<dbReference type="SMART" id="SM00304">
    <property type="entry name" value="HAMP"/>
    <property type="match status" value="1"/>
</dbReference>
<dbReference type="Pfam" id="PF00672">
    <property type="entry name" value="HAMP"/>
    <property type="match status" value="1"/>
</dbReference>
<dbReference type="Gene3D" id="6.10.340.10">
    <property type="match status" value="1"/>
</dbReference>
<dbReference type="GO" id="GO:0007165">
    <property type="term" value="P:signal transduction"/>
    <property type="evidence" value="ECO:0007669"/>
    <property type="project" value="UniProtKB-KW"/>
</dbReference>
<keyword evidence="7 9" id="KW-0472">Membrane</keyword>
<evidence type="ECO:0000259" key="10">
    <source>
        <dbReference type="PROSITE" id="PS50885"/>
    </source>
</evidence>
<evidence type="ECO:0000256" key="2">
    <source>
        <dbReference type="ARBA" id="ARBA00004141"/>
    </source>
</evidence>
<dbReference type="SUPFAM" id="SSF158472">
    <property type="entry name" value="HAMP domain-like"/>
    <property type="match status" value="1"/>
</dbReference>
<dbReference type="PANTHER" id="PTHR45528">
    <property type="entry name" value="SENSOR HISTIDINE KINASE CPXA"/>
    <property type="match status" value="1"/>
</dbReference>
<dbReference type="InterPro" id="IPR050398">
    <property type="entry name" value="HssS/ArlS-like"/>
</dbReference>
<keyword evidence="9" id="KW-1133">Transmembrane helix</keyword>
<feature type="domain" description="HAMP" evidence="10">
    <location>
        <begin position="73"/>
        <end position="125"/>
    </location>
</feature>
<sequence length="135" mass="14990">MVNDKKRTGKYRKKFGAVGLLLLAAVAAASVNLYTNLAPELGSSARQQLLSGLVTIFLILLVGIVFTFAAFIRETLSSLRVLAERARQIEEGELDTELEANRNDEFGEVYRALSSLRDGVKTRDQQLDQSRQDDD</sequence>
<evidence type="ECO:0000256" key="4">
    <source>
        <dbReference type="ARBA" id="ARBA00022553"/>
    </source>
</evidence>
<proteinExistence type="predicted"/>
<keyword evidence="4" id="KW-0597">Phosphoprotein</keyword>